<evidence type="ECO:0000313" key="2">
    <source>
        <dbReference type="EMBL" id="PIX76843.1"/>
    </source>
</evidence>
<dbReference type="EMBL" id="PFJK01000261">
    <property type="protein sequence ID" value="PIX76843.1"/>
    <property type="molecule type" value="Genomic_DNA"/>
</dbReference>
<dbReference type="Proteomes" id="UP000229703">
    <property type="component" value="Unassembled WGS sequence"/>
</dbReference>
<accession>A0A2M7M2A6</accession>
<dbReference type="InterPro" id="IPR033966">
    <property type="entry name" value="RuBisCO"/>
</dbReference>
<dbReference type="AlphaFoldDB" id="A0A2M7M2A6"/>
<protein>
    <recommendedName>
        <fullName evidence="1">Ribulose bisphosphate carboxylase large subunit C-terminal domain-containing protein</fullName>
    </recommendedName>
</protein>
<dbReference type="Pfam" id="PF00016">
    <property type="entry name" value="RuBisCO_large"/>
    <property type="match status" value="1"/>
</dbReference>
<dbReference type="Gene3D" id="3.20.20.110">
    <property type="entry name" value="Ribulose bisphosphate carboxylase, large subunit, C-terminal domain"/>
    <property type="match status" value="1"/>
</dbReference>
<organism evidence="2 3">
    <name type="scientific">bacterium (Candidatus Ratteibacteria) CG_4_10_14_3_um_filter_41_18</name>
    <dbReference type="NCBI Taxonomy" id="2014287"/>
    <lineage>
        <taxon>Bacteria</taxon>
        <taxon>Candidatus Ratteibacteria</taxon>
    </lineage>
</organism>
<dbReference type="PANTHER" id="PTHR42704">
    <property type="entry name" value="RIBULOSE BISPHOSPHATE CARBOXYLASE"/>
    <property type="match status" value="1"/>
</dbReference>
<feature type="domain" description="Ribulose bisphosphate carboxylase large subunit C-terminal" evidence="1">
    <location>
        <begin position="214"/>
        <end position="485"/>
    </location>
</feature>
<dbReference type="SUPFAM" id="SSF51649">
    <property type="entry name" value="RuBisCo, C-terminal domain"/>
    <property type="match status" value="1"/>
</dbReference>
<dbReference type="GO" id="GO:0016984">
    <property type="term" value="F:ribulose-bisphosphate carboxylase activity"/>
    <property type="evidence" value="ECO:0007669"/>
    <property type="project" value="InterPro"/>
</dbReference>
<dbReference type="GO" id="GO:0000287">
    <property type="term" value="F:magnesium ion binding"/>
    <property type="evidence" value="ECO:0007669"/>
    <property type="project" value="InterPro"/>
</dbReference>
<reference evidence="3" key="1">
    <citation type="submission" date="2017-09" db="EMBL/GenBank/DDBJ databases">
        <title>Depth-based differentiation of microbial function through sediment-hosted aquifers and enrichment of novel symbionts in the deep terrestrial subsurface.</title>
        <authorList>
            <person name="Probst A.J."/>
            <person name="Ladd B."/>
            <person name="Jarett J.K."/>
            <person name="Geller-Mcgrath D.E."/>
            <person name="Sieber C.M.K."/>
            <person name="Emerson J.B."/>
            <person name="Anantharaman K."/>
            <person name="Thomas B.C."/>
            <person name="Malmstrom R."/>
            <person name="Stieglmeier M."/>
            <person name="Klingl A."/>
            <person name="Woyke T."/>
            <person name="Ryan C.M."/>
            <person name="Banfield J.F."/>
        </authorList>
    </citation>
    <scope>NUCLEOTIDE SEQUENCE [LARGE SCALE GENOMIC DNA]</scope>
</reference>
<dbReference type="InterPro" id="IPR000685">
    <property type="entry name" value="RuBisCO_lsu_C"/>
</dbReference>
<sequence length="501" mass="55757">MSEIKKAKVVDRPEIGLTEKHPYLGQPFLKKKKIEKRILSSVNKGRGYRGKAVETTYYLTAKLHPHLSLRASLPLREWVPRIKERGAPEFQEVENAIGMMLIHGTTENWPGPGKEPATYKKHTSWLKEIKFLKADSQKESALVTISTPLKFFDTTSNGVPLAQLRMATQSEPFNGFINFTARVVDYHFPVSFKKKFVGQVWPHKKIREYLKVSKNEPIIGTIVKPKWLPPKLFAQKVTEAALGGVLFVKSDENLHLTKKELAKYVNLTVKMLNKEGFDLSLNPGADKKRFLFAPHITTNAFEVCEYAKIAVDHGANCLMFSPHFSGDFELIRRIYEMGDRYKVPIYAHTAGMNLFCGDPNYSFGEDAKIVYLLAGLSGAAFMQLPAMKGYIRPTAVEKKAIIERLKEENLVGDDGMTLVIAGGLGAENIGYNIKTLGANGKMFLAGTAIFHHPDGIKAGILALKLAIEAAFQGITEVPKLKKYAKSLGKKGAPLLIALKGK</sequence>
<evidence type="ECO:0000259" key="1">
    <source>
        <dbReference type="Pfam" id="PF00016"/>
    </source>
</evidence>
<gene>
    <name evidence="2" type="ORF">COZ37_05790</name>
</gene>
<name>A0A2M7M2A6_9BACT</name>
<dbReference type="PANTHER" id="PTHR42704:SF17">
    <property type="entry name" value="RIBULOSE BISPHOSPHATE CARBOXYLASE LARGE CHAIN"/>
    <property type="match status" value="1"/>
</dbReference>
<evidence type="ECO:0000313" key="3">
    <source>
        <dbReference type="Proteomes" id="UP000229703"/>
    </source>
</evidence>
<proteinExistence type="predicted"/>
<comment type="caution">
    <text evidence="2">The sequence shown here is derived from an EMBL/GenBank/DDBJ whole genome shotgun (WGS) entry which is preliminary data.</text>
</comment>
<dbReference type="InterPro" id="IPR036376">
    <property type="entry name" value="RuBisCO_lsu_C_sf"/>
</dbReference>